<dbReference type="EMBL" id="CP015108">
    <property type="protein sequence ID" value="ARF14090.1"/>
    <property type="molecule type" value="Genomic_DNA"/>
</dbReference>
<name>A0ABM6JV04_SPOUR</name>
<feature type="transmembrane region" description="Helical" evidence="1">
    <location>
        <begin position="59"/>
        <end position="77"/>
    </location>
</feature>
<feature type="transmembrane region" description="Helical" evidence="1">
    <location>
        <begin position="89"/>
        <end position="110"/>
    </location>
</feature>
<dbReference type="RefSeq" id="WP_029053923.1">
    <property type="nucleotide sequence ID" value="NZ_CP015108.1"/>
</dbReference>
<evidence type="ECO:0000313" key="3">
    <source>
        <dbReference type="Proteomes" id="UP000192486"/>
    </source>
</evidence>
<keyword evidence="1" id="KW-1133">Transmembrane helix</keyword>
<organism evidence="2 3">
    <name type="scientific">Sporosarcina ureae</name>
    <dbReference type="NCBI Taxonomy" id="1571"/>
    <lineage>
        <taxon>Bacteria</taxon>
        <taxon>Bacillati</taxon>
        <taxon>Bacillota</taxon>
        <taxon>Bacilli</taxon>
        <taxon>Bacillales</taxon>
        <taxon>Caryophanaceae</taxon>
        <taxon>Sporosarcina</taxon>
    </lineage>
</organism>
<keyword evidence="3" id="KW-1185">Reference proteome</keyword>
<gene>
    <name evidence="2" type="ORF">SporoS204_08010</name>
</gene>
<sequence>MKTTYSVQGTWIGIVTGIFLAVFLKAVQSLTGHKVYTLLLNVDYIPIIKEYAFPEVIEVFFHLIVSVVLCIILVMLYDKSSGFIRNHAIMFPFLVNVAIGLVLYPTTSFSDRTPNVTNMVSLFWWVAGHAVYGFIVGFLISRKSKSIK</sequence>
<dbReference type="Proteomes" id="UP000192486">
    <property type="component" value="Chromosome"/>
</dbReference>
<reference evidence="2 3" key="1">
    <citation type="submission" date="2016-04" db="EMBL/GenBank/DDBJ databases">
        <title>Comparative Genomics and Epigenetics of Sporosarcina ureae.</title>
        <authorList>
            <person name="Oliver A.S."/>
            <person name="Cooper K.K."/>
        </authorList>
    </citation>
    <scope>NUCLEOTIDE SEQUENCE [LARGE SCALE GENOMIC DNA]</scope>
    <source>
        <strain evidence="2 3">S204</strain>
    </source>
</reference>
<feature type="transmembrane region" description="Helical" evidence="1">
    <location>
        <begin position="12"/>
        <end position="31"/>
    </location>
</feature>
<evidence type="ECO:0000313" key="2">
    <source>
        <dbReference type="EMBL" id="ARF14090.1"/>
    </source>
</evidence>
<accession>A0ABM6JV04</accession>
<proteinExistence type="predicted"/>
<keyword evidence="1" id="KW-0472">Membrane</keyword>
<keyword evidence="1" id="KW-0812">Transmembrane</keyword>
<protein>
    <submittedName>
        <fullName evidence="2">Uncharacterized protein</fullName>
    </submittedName>
</protein>
<feature type="transmembrane region" description="Helical" evidence="1">
    <location>
        <begin position="122"/>
        <end position="140"/>
    </location>
</feature>
<evidence type="ECO:0000256" key="1">
    <source>
        <dbReference type="SAM" id="Phobius"/>
    </source>
</evidence>